<dbReference type="GO" id="GO:0050660">
    <property type="term" value="F:flavin adenine dinucleotide binding"/>
    <property type="evidence" value="ECO:0007669"/>
    <property type="project" value="TreeGrafter"/>
</dbReference>
<dbReference type="PANTHER" id="PTHR12645:SF1">
    <property type="entry name" value="FAD-LINKED SULFHYDRYL OXIDASE ERV2"/>
    <property type="match status" value="1"/>
</dbReference>
<evidence type="ECO:0000256" key="7">
    <source>
        <dbReference type="SAM" id="SignalP"/>
    </source>
</evidence>
<comment type="cofactor">
    <cofactor evidence="1 6">
        <name>FAD</name>
        <dbReference type="ChEBI" id="CHEBI:57692"/>
    </cofactor>
</comment>
<dbReference type="GO" id="GO:0005739">
    <property type="term" value="C:mitochondrion"/>
    <property type="evidence" value="ECO:0007669"/>
    <property type="project" value="TreeGrafter"/>
</dbReference>
<dbReference type="EC" id="1.8.3.2" evidence="6"/>
<organism evidence="9 10">
    <name type="scientific">Agaricus bisporus var. burnettii</name>
    <dbReference type="NCBI Taxonomy" id="192524"/>
    <lineage>
        <taxon>Eukaryota</taxon>
        <taxon>Fungi</taxon>
        <taxon>Dikarya</taxon>
        <taxon>Basidiomycota</taxon>
        <taxon>Agaricomycotina</taxon>
        <taxon>Agaricomycetes</taxon>
        <taxon>Agaricomycetidae</taxon>
        <taxon>Agaricales</taxon>
        <taxon>Agaricineae</taxon>
        <taxon>Agaricaceae</taxon>
        <taxon>Agaricus</taxon>
    </lineage>
</organism>
<dbReference type="GO" id="GO:0016971">
    <property type="term" value="F:flavin-dependent sulfhydryl oxidase activity"/>
    <property type="evidence" value="ECO:0007669"/>
    <property type="project" value="InterPro"/>
</dbReference>
<dbReference type="EMBL" id="JABXXO010000003">
    <property type="protein sequence ID" value="KAF7782823.1"/>
    <property type="molecule type" value="Genomic_DNA"/>
</dbReference>
<gene>
    <name evidence="9" type="ORF">Agabi119p4_2199</name>
</gene>
<keyword evidence="5" id="KW-1015">Disulfide bond</keyword>
<feature type="chain" id="PRO_5034586166" description="Sulfhydryl oxidase" evidence="7">
    <location>
        <begin position="32"/>
        <end position="217"/>
    </location>
</feature>
<evidence type="ECO:0000313" key="10">
    <source>
        <dbReference type="Proteomes" id="UP000629468"/>
    </source>
</evidence>
<evidence type="ECO:0000256" key="3">
    <source>
        <dbReference type="ARBA" id="ARBA00022827"/>
    </source>
</evidence>
<proteinExistence type="predicted"/>
<accession>A0A8H7KK14</accession>
<evidence type="ECO:0000256" key="2">
    <source>
        <dbReference type="ARBA" id="ARBA00022630"/>
    </source>
</evidence>
<dbReference type="FunFam" id="1.20.120.310:FF:000002">
    <property type="entry name" value="Sulfhydryl oxidase"/>
    <property type="match status" value="1"/>
</dbReference>
<feature type="signal peptide" evidence="7">
    <location>
        <begin position="1"/>
        <end position="31"/>
    </location>
</feature>
<dbReference type="AlphaFoldDB" id="A0A8H7KK14"/>
<keyword evidence="3 6" id="KW-0274">FAD</keyword>
<dbReference type="PROSITE" id="PS51324">
    <property type="entry name" value="ERV_ALR"/>
    <property type="match status" value="1"/>
</dbReference>
<dbReference type="SUPFAM" id="SSF69000">
    <property type="entry name" value="FAD-dependent thiol oxidase"/>
    <property type="match status" value="1"/>
</dbReference>
<comment type="caution">
    <text evidence="9">The sequence shown here is derived from an EMBL/GenBank/DDBJ whole genome shotgun (WGS) entry which is preliminary data.</text>
</comment>
<dbReference type="InterPro" id="IPR039799">
    <property type="entry name" value="ALR/ERV"/>
</dbReference>
<dbReference type="Proteomes" id="UP000629468">
    <property type="component" value="Unassembled WGS sequence"/>
</dbReference>
<keyword evidence="4 6" id="KW-0560">Oxidoreductase</keyword>
<evidence type="ECO:0000259" key="8">
    <source>
        <dbReference type="PROSITE" id="PS51324"/>
    </source>
</evidence>
<dbReference type="InterPro" id="IPR017905">
    <property type="entry name" value="ERV/ALR_sulphydryl_oxidase"/>
</dbReference>
<evidence type="ECO:0000313" key="9">
    <source>
        <dbReference type="EMBL" id="KAF7782823.1"/>
    </source>
</evidence>
<dbReference type="Gene3D" id="1.20.120.310">
    <property type="entry name" value="ERV/ALR sulfhydryl oxidase domain"/>
    <property type="match status" value="1"/>
</dbReference>
<dbReference type="PANTHER" id="PTHR12645">
    <property type="entry name" value="ALR/ERV"/>
    <property type="match status" value="1"/>
</dbReference>
<feature type="domain" description="ERV/ALR sulfhydryl oxidase" evidence="8">
    <location>
        <begin position="70"/>
        <end position="170"/>
    </location>
</feature>
<protein>
    <recommendedName>
        <fullName evidence="6">Sulfhydryl oxidase</fullName>
        <ecNumber evidence="6">1.8.3.2</ecNumber>
    </recommendedName>
</protein>
<comment type="catalytic activity">
    <reaction evidence="6">
        <text>2 R'C(R)SH + O2 = R'C(R)S-S(R)CR' + H2O2</text>
        <dbReference type="Rhea" id="RHEA:17357"/>
        <dbReference type="ChEBI" id="CHEBI:15379"/>
        <dbReference type="ChEBI" id="CHEBI:16240"/>
        <dbReference type="ChEBI" id="CHEBI:16520"/>
        <dbReference type="ChEBI" id="CHEBI:17412"/>
        <dbReference type="EC" id="1.8.3.2"/>
    </reaction>
</comment>
<evidence type="ECO:0000256" key="6">
    <source>
        <dbReference type="RuleBase" id="RU371123"/>
    </source>
</evidence>
<keyword evidence="2 6" id="KW-0285">Flavoprotein</keyword>
<keyword evidence="7" id="KW-0732">Signal</keyword>
<name>A0A8H7KK14_AGABI</name>
<evidence type="ECO:0000256" key="4">
    <source>
        <dbReference type="ARBA" id="ARBA00023002"/>
    </source>
</evidence>
<reference evidence="9 10" key="1">
    <citation type="journal article" name="Sci. Rep.">
        <title>Telomere-to-telomere assembled and centromere annotated genomes of the two main subspecies of the button mushroom Agaricus bisporus reveal especially polymorphic chromosome ends.</title>
        <authorList>
            <person name="Sonnenberg A.S.M."/>
            <person name="Sedaghat-Telgerd N."/>
            <person name="Lavrijssen B."/>
            <person name="Ohm R.A."/>
            <person name="Hendrickx P.M."/>
            <person name="Scholtmeijer K."/>
            <person name="Baars J.J.P."/>
            <person name="van Peer A."/>
        </authorList>
    </citation>
    <scope>NUCLEOTIDE SEQUENCE [LARGE SCALE GENOMIC DNA]</scope>
    <source>
        <strain evidence="9 10">H119_p4</strain>
    </source>
</reference>
<dbReference type="Pfam" id="PF04777">
    <property type="entry name" value="Evr1_Alr"/>
    <property type="match status" value="1"/>
</dbReference>
<sequence length="217" mass="23879">MISRFAKSLFIILFALVGLTMLAMLHPPSRAYLNPLTGQLFGEGGVEQTLNRPPKEGVVHGGVIMAKLGNETAKAALGRATWKLLHTVTLRFPENPTPDEREALDSYIRLTSRVYPCGECAAELQELLKVYPPQTSSRRAASLWLCSLHNQVNERLNKPEYDCSQLSTEYDCGCGDDPLDSTTTKTTLNPPKFDPMDLEIDTTKDEITGAGLIKGGR</sequence>
<evidence type="ECO:0000256" key="5">
    <source>
        <dbReference type="ARBA" id="ARBA00023157"/>
    </source>
</evidence>
<dbReference type="InterPro" id="IPR036774">
    <property type="entry name" value="ERV/ALR_sulphydryl_oxid_sf"/>
</dbReference>
<evidence type="ECO:0000256" key="1">
    <source>
        <dbReference type="ARBA" id="ARBA00001974"/>
    </source>
</evidence>